<keyword evidence="1 2" id="KW-0500">Molybdenum</keyword>
<evidence type="ECO:0000313" key="5">
    <source>
        <dbReference type="Proteomes" id="UP000291933"/>
    </source>
</evidence>
<dbReference type="InterPro" id="IPR004606">
    <property type="entry name" value="Mop_domain"/>
</dbReference>
<dbReference type="Pfam" id="PF00376">
    <property type="entry name" value="MerR"/>
    <property type="match status" value="1"/>
</dbReference>
<evidence type="ECO:0000259" key="3">
    <source>
        <dbReference type="PROSITE" id="PS51866"/>
    </source>
</evidence>
<gene>
    <name evidence="4" type="ORF">ET996_12580</name>
</gene>
<dbReference type="SUPFAM" id="SSF50331">
    <property type="entry name" value="MOP-like"/>
    <property type="match status" value="1"/>
</dbReference>
<dbReference type="GO" id="GO:0015689">
    <property type="term" value="P:molybdate ion transport"/>
    <property type="evidence" value="ECO:0007669"/>
    <property type="project" value="InterPro"/>
</dbReference>
<dbReference type="Gene3D" id="1.10.1660.10">
    <property type="match status" value="1"/>
</dbReference>
<dbReference type="Proteomes" id="UP000291933">
    <property type="component" value="Unassembled WGS sequence"/>
</dbReference>
<keyword evidence="5" id="KW-1185">Reference proteome</keyword>
<reference evidence="4 5" key="1">
    <citation type="submission" date="2019-01" db="EMBL/GenBank/DDBJ databases">
        <title>Lactibacter flavus gen. nov., sp. nov., a novel bacterium of the family Propionibacteriaceae isolated from raw milk and dairy products.</title>
        <authorList>
            <person name="Huptas C."/>
            <person name="Wenning M."/>
            <person name="Breitenwieser F."/>
            <person name="Doll E."/>
            <person name="Von Neubeck M."/>
            <person name="Busse H.-J."/>
            <person name="Scherer S."/>
        </authorList>
    </citation>
    <scope>NUCLEOTIDE SEQUENCE [LARGE SCALE GENOMIC DNA]</scope>
    <source>
        <strain evidence="4 5">DSM 22130</strain>
    </source>
</reference>
<organism evidence="4 5">
    <name type="scientific">Propioniciclava tarda</name>
    <dbReference type="NCBI Taxonomy" id="433330"/>
    <lineage>
        <taxon>Bacteria</taxon>
        <taxon>Bacillati</taxon>
        <taxon>Actinomycetota</taxon>
        <taxon>Actinomycetes</taxon>
        <taxon>Propionibacteriales</taxon>
        <taxon>Propionibacteriaceae</taxon>
        <taxon>Propioniciclava</taxon>
    </lineage>
</organism>
<accession>A0A4Q9KIW0</accession>
<dbReference type="InterPro" id="IPR000551">
    <property type="entry name" value="MerR-type_HTH_dom"/>
</dbReference>
<dbReference type="InterPro" id="IPR008995">
    <property type="entry name" value="Mo/tungstate-bd_C_term_dom"/>
</dbReference>
<name>A0A4Q9KIW0_PROTD</name>
<comment type="caution">
    <text evidence="4">The sequence shown here is derived from an EMBL/GenBank/DDBJ whole genome shotgun (WGS) entry which is preliminary data.</text>
</comment>
<dbReference type="RefSeq" id="WP_131172911.1">
    <property type="nucleotide sequence ID" value="NZ_FXTL01000020.1"/>
</dbReference>
<dbReference type="Pfam" id="PF03459">
    <property type="entry name" value="TOBE"/>
    <property type="match status" value="1"/>
</dbReference>
<evidence type="ECO:0000256" key="1">
    <source>
        <dbReference type="ARBA" id="ARBA00022505"/>
    </source>
</evidence>
<dbReference type="OrthoDB" id="271159at2"/>
<dbReference type="PROSITE" id="PS51866">
    <property type="entry name" value="MOP"/>
    <property type="match status" value="1"/>
</dbReference>
<feature type="domain" description="Mop" evidence="3">
    <location>
        <begin position="62"/>
        <end position="127"/>
    </location>
</feature>
<proteinExistence type="predicted"/>
<dbReference type="InterPro" id="IPR010093">
    <property type="entry name" value="SinI_DNA-bd"/>
</dbReference>
<dbReference type="Gene3D" id="2.40.50.100">
    <property type="match status" value="1"/>
</dbReference>
<protein>
    <submittedName>
        <fullName evidence="4">Helix-turn-helix domain-containing protein</fullName>
    </submittedName>
</protein>
<dbReference type="NCBIfam" id="TIGR01764">
    <property type="entry name" value="excise"/>
    <property type="match status" value="1"/>
</dbReference>
<dbReference type="GO" id="GO:0003677">
    <property type="term" value="F:DNA binding"/>
    <property type="evidence" value="ECO:0007669"/>
    <property type="project" value="InterPro"/>
</dbReference>
<evidence type="ECO:0000313" key="4">
    <source>
        <dbReference type="EMBL" id="TBT93072.1"/>
    </source>
</evidence>
<evidence type="ECO:0000256" key="2">
    <source>
        <dbReference type="PROSITE-ProRule" id="PRU01213"/>
    </source>
</evidence>
<dbReference type="EMBL" id="SDMR01000019">
    <property type="protein sequence ID" value="TBT93072.1"/>
    <property type="molecule type" value="Genomic_DNA"/>
</dbReference>
<dbReference type="InterPro" id="IPR005116">
    <property type="entry name" value="Transp-assoc_OB_typ1"/>
</dbReference>
<sequence>MPQYRISDAAQLLNVSDDTLRRWIDAGRLEASTDESGRRVVDGVQLAQFAQDLAGDPGGPEHTSARNQFRGLVTRVVSDTVMSQVELQCGPFRVVALISTEAVHELGLAPGVVTTARVKATNVVIDN</sequence>
<dbReference type="AlphaFoldDB" id="A0A4Q9KIW0"/>
<dbReference type="GO" id="GO:0006355">
    <property type="term" value="P:regulation of DNA-templated transcription"/>
    <property type="evidence" value="ECO:0007669"/>
    <property type="project" value="InterPro"/>
</dbReference>
<dbReference type="CDD" id="cd04762">
    <property type="entry name" value="HTH_MerR-trunc"/>
    <property type="match status" value="1"/>
</dbReference>